<feature type="region of interest" description="Disordered" evidence="2">
    <location>
        <begin position="49"/>
        <end position="73"/>
    </location>
</feature>
<evidence type="ECO:0000256" key="1">
    <source>
        <dbReference type="ARBA" id="ARBA00023157"/>
    </source>
</evidence>
<keyword evidence="3" id="KW-0472">Membrane</keyword>
<dbReference type="GO" id="GO:0016209">
    <property type="term" value="F:antioxidant activity"/>
    <property type="evidence" value="ECO:0007669"/>
    <property type="project" value="InterPro"/>
</dbReference>
<dbReference type="EMBL" id="CDGG01000001">
    <property type="protein sequence ID" value="CEI83501.1"/>
    <property type="molecule type" value="Genomic_DNA"/>
</dbReference>
<dbReference type="PANTHER" id="PTHR42852:SF13">
    <property type="entry name" value="PROTEIN DIPZ"/>
    <property type="match status" value="1"/>
</dbReference>
<reference evidence="5 6" key="1">
    <citation type="submission" date="2014-11" db="EMBL/GenBank/DDBJ databases">
        <authorList>
            <person name="Urmite Genomes Urmite Genomes"/>
        </authorList>
    </citation>
    <scope>NUCLEOTIDE SEQUENCE [LARGE SCALE GENOMIC DNA]</scope>
    <source>
        <strain evidence="5 6">Oc5</strain>
    </source>
</reference>
<dbReference type="PROSITE" id="PS51352">
    <property type="entry name" value="THIOREDOXIN_2"/>
    <property type="match status" value="1"/>
</dbReference>
<dbReference type="PANTHER" id="PTHR42852">
    <property type="entry name" value="THIOL:DISULFIDE INTERCHANGE PROTEIN DSBE"/>
    <property type="match status" value="1"/>
</dbReference>
<sequence>MDGGRYKLYKRIFSLVLLLVLVGIVIANVLQNRAADNAAEEEEAVLVDDGSSSQGAAIAPAESAGVEPGEPAPDFELETLEGETFKLSDLQGKKVILNFWYSWCPPCIEEMPEIQEFYEDYQDEVEVVAVNMTKHENQLSDVGDFIDEHEHTFTVPLDREDTLSEPYVVYAAPTTYFIGTDGNIQQPRRIGPMDYEFMEEMVQGMD</sequence>
<name>A0A0A1MXH2_9BACI</name>
<feature type="domain" description="Thioredoxin" evidence="4">
    <location>
        <begin position="66"/>
        <end position="206"/>
    </location>
</feature>
<organism evidence="5 6">
    <name type="scientific">Oceanobacillus oncorhynchi</name>
    <dbReference type="NCBI Taxonomy" id="545501"/>
    <lineage>
        <taxon>Bacteria</taxon>
        <taxon>Bacillati</taxon>
        <taxon>Bacillota</taxon>
        <taxon>Bacilli</taxon>
        <taxon>Bacillales</taxon>
        <taxon>Bacillaceae</taxon>
        <taxon>Oceanobacillus</taxon>
    </lineage>
</organism>
<accession>A0A0A1MXH2</accession>
<dbReference type="SUPFAM" id="SSF52833">
    <property type="entry name" value="Thioredoxin-like"/>
    <property type="match status" value="1"/>
</dbReference>
<dbReference type="Proteomes" id="UP000040453">
    <property type="component" value="Unassembled WGS sequence"/>
</dbReference>
<dbReference type="CDD" id="cd02966">
    <property type="entry name" value="TlpA_like_family"/>
    <property type="match status" value="1"/>
</dbReference>
<dbReference type="InterPro" id="IPR036249">
    <property type="entry name" value="Thioredoxin-like_sf"/>
</dbReference>
<protein>
    <submittedName>
        <fullName evidence="5">Sporulation thiol-disulfide oxidoreductase A</fullName>
    </submittedName>
</protein>
<evidence type="ECO:0000256" key="2">
    <source>
        <dbReference type="SAM" id="MobiDB-lite"/>
    </source>
</evidence>
<dbReference type="GO" id="GO:0016491">
    <property type="term" value="F:oxidoreductase activity"/>
    <property type="evidence" value="ECO:0007669"/>
    <property type="project" value="InterPro"/>
</dbReference>
<dbReference type="Gene3D" id="3.40.30.10">
    <property type="entry name" value="Glutaredoxin"/>
    <property type="match status" value="1"/>
</dbReference>
<keyword evidence="3" id="KW-0812">Transmembrane</keyword>
<proteinExistence type="predicted"/>
<keyword evidence="6" id="KW-1185">Reference proteome</keyword>
<dbReference type="STRING" id="545501.BN997_03416"/>
<feature type="transmembrane region" description="Helical" evidence="3">
    <location>
        <begin position="12"/>
        <end position="30"/>
    </location>
</feature>
<dbReference type="InterPro" id="IPR050553">
    <property type="entry name" value="Thioredoxin_ResA/DsbE_sf"/>
</dbReference>
<evidence type="ECO:0000256" key="3">
    <source>
        <dbReference type="SAM" id="Phobius"/>
    </source>
</evidence>
<dbReference type="Pfam" id="PF00578">
    <property type="entry name" value="AhpC-TSA"/>
    <property type="match status" value="1"/>
</dbReference>
<keyword evidence="3" id="KW-1133">Transmembrane helix</keyword>
<evidence type="ECO:0000259" key="4">
    <source>
        <dbReference type="PROSITE" id="PS51352"/>
    </source>
</evidence>
<gene>
    <name evidence="5" type="primary">stoA_2</name>
    <name evidence="5" type="ORF">BN997_03416</name>
</gene>
<dbReference type="AlphaFoldDB" id="A0A0A1MXH2"/>
<keyword evidence="1" id="KW-1015">Disulfide bond</keyword>
<dbReference type="InterPro" id="IPR013766">
    <property type="entry name" value="Thioredoxin_domain"/>
</dbReference>
<evidence type="ECO:0000313" key="5">
    <source>
        <dbReference type="EMBL" id="CEI83501.1"/>
    </source>
</evidence>
<evidence type="ECO:0000313" key="6">
    <source>
        <dbReference type="Proteomes" id="UP000040453"/>
    </source>
</evidence>
<dbReference type="InterPro" id="IPR000866">
    <property type="entry name" value="AhpC/TSA"/>
</dbReference>